<organism evidence="10">
    <name type="scientific">Harpegnathos saltator</name>
    <name type="common">Jerdon's jumping ant</name>
    <dbReference type="NCBI Taxonomy" id="610380"/>
    <lineage>
        <taxon>Eukaryota</taxon>
        <taxon>Metazoa</taxon>
        <taxon>Ecdysozoa</taxon>
        <taxon>Arthropoda</taxon>
        <taxon>Hexapoda</taxon>
        <taxon>Insecta</taxon>
        <taxon>Pterygota</taxon>
        <taxon>Neoptera</taxon>
        <taxon>Endopterygota</taxon>
        <taxon>Hymenoptera</taxon>
        <taxon>Apocrita</taxon>
        <taxon>Aculeata</taxon>
        <taxon>Formicoidea</taxon>
        <taxon>Formicidae</taxon>
        <taxon>Ponerinae</taxon>
        <taxon>Ponerini</taxon>
        <taxon>Harpegnathos</taxon>
    </lineage>
</organism>
<keyword evidence="3" id="KW-0165">Cleavage on pair of basic residues</keyword>
<dbReference type="InterPro" id="IPR036438">
    <property type="entry name" value="Insulin-like_sf"/>
</dbReference>
<dbReference type="Proteomes" id="UP000008237">
    <property type="component" value="Unassembled WGS sequence"/>
</dbReference>
<protein>
    <submittedName>
        <fullName evidence="9">LIRP</fullName>
    </submittedName>
</protein>
<comment type="subunit">
    <text evidence="2">Heterodimer of a B chain and an A chain linked by two disulfide bonds.</text>
</comment>
<dbReference type="GO" id="GO:0005576">
    <property type="term" value="C:extracellular region"/>
    <property type="evidence" value="ECO:0007669"/>
    <property type="project" value="UniProtKB-SubCell"/>
</dbReference>
<dbReference type="Gene3D" id="1.10.100.10">
    <property type="entry name" value="Insulin-like"/>
    <property type="match status" value="2"/>
</dbReference>
<dbReference type="PANTHER" id="PTHR13647:SF4">
    <property type="entry name" value="INSULIN-LIKE PEPTIDE 1-RELATED"/>
    <property type="match status" value="1"/>
</dbReference>
<dbReference type="KEGG" id="hst:105188195"/>
<dbReference type="CDD" id="cd04366">
    <property type="entry name" value="IlGF_insulin_bombyxin_like"/>
    <property type="match status" value="1"/>
</dbReference>
<dbReference type="PANTHER" id="PTHR13647">
    <property type="entry name" value="INSULIN-LIKE PEPTIDE 2-RELATED"/>
    <property type="match status" value="1"/>
</dbReference>
<feature type="signal peptide" evidence="7">
    <location>
        <begin position="1"/>
        <end position="26"/>
    </location>
</feature>
<dbReference type="PRINTS" id="PR00276">
    <property type="entry name" value="INSULINFAMLY"/>
</dbReference>
<dbReference type="SMART" id="SM00078">
    <property type="entry name" value="IlGF"/>
    <property type="match status" value="1"/>
</dbReference>
<dbReference type="PROSITE" id="PS00262">
    <property type="entry name" value="INSULIN"/>
    <property type="match status" value="1"/>
</dbReference>
<evidence type="ECO:0000313" key="9">
    <source>
        <dbReference type="EMBL" id="EFN78996.1"/>
    </source>
</evidence>
<comment type="similarity">
    <text evidence="1 6">Belongs to the insulin family.</text>
</comment>
<dbReference type="GO" id="GO:0005179">
    <property type="term" value="F:hormone activity"/>
    <property type="evidence" value="ECO:0007669"/>
    <property type="project" value="InterPro"/>
</dbReference>
<dbReference type="InParanoid" id="E2BZ90"/>
<keyword evidence="6" id="KW-0964">Secreted</keyword>
<evidence type="ECO:0000259" key="8">
    <source>
        <dbReference type="SMART" id="SM00078"/>
    </source>
</evidence>
<dbReference type="OrthoDB" id="6330326at2759"/>
<evidence type="ECO:0000256" key="1">
    <source>
        <dbReference type="ARBA" id="ARBA00009034"/>
    </source>
</evidence>
<dbReference type="EMBL" id="GL451577">
    <property type="protein sequence ID" value="EFN78996.1"/>
    <property type="molecule type" value="Genomic_DNA"/>
</dbReference>
<dbReference type="SUPFAM" id="SSF56994">
    <property type="entry name" value="Insulin-like"/>
    <property type="match status" value="1"/>
</dbReference>
<evidence type="ECO:0000256" key="3">
    <source>
        <dbReference type="ARBA" id="ARBA00022685"/>
    </source>
</evidence>
<evidence type="ECO:0000256" key="2">
    <source>
        <dbReference type="ARBA" id="ARBA00011207"/>
    </source>
</evidence>
<keyword evidence="10" id="KW-1185">Reference proteome</keyword>
<evidence type="ECO:0000256" key="6">
    <source>
        <dbReference type="RuleBase" id="RU000406"/>
    </source>
</evidence>
<keyword evidence="4 7" id="KW-0732">Signal</keyword>
<evidence type="ECO:0000256" key="4">
    <source>
        <dbReference type="ARBA" id="ARBA00022729"/>
    </source>
</evidence>
<keyword evidence="5" id="KW-1015">Disulfide bond</keyword>
<reference evidence="9 10" key="1">
    <citation type="journal article" date="2010" name="Science">
        <title>Genomic comparison of the ants Camponotus floridanus and Harpegnathos saltator.</title>
        <authorList>
            <person name="Bonasio R."/>
            <person name="Zhang G."/>
            <person name="Ye C."/>
            <person name="Mutti N.S."/>
            <person name="Fang X."/>
            <person name="Qin N."/>
            <person name="Donahue G."/>
            <person name="Yang P."/>
            <person name="Li Q."/>
            <person name="Li C."/>
            <person name="Zhang P."/>
            <person name="Huang Z."/>
            <person name="Berger S.L."/>
            <person name="Reinberg D."/>
            <person name="Wang J."/>
            <person name="Liebig J."/>
        </authorList>
    </citation>
    <scope>NUCLEOTIDE SEQUENCE [LARGE SCALE GENOMIC DNA]</scope>
    <source>
        <strain evidence="9 10">R22 G/1</strain>
    </source>
</reference>
<gene>
    <name evidence="9" type="ORF">EAI_12149</name>
</gene>
<dbReference type="FunCoup" id="E2BZ90">
    <property type="interactions" value="141"/>
</dbReference>
<feature type="chain" id="PRO_5003158209" evidence="7">
    <location>
        <begin position="27"/>
        <end position="158"/>
    </location>
</feature>
<dbReference type="InterPro" id="IPR016179">
    <property type="entry name" value="Insulin-like"/>
</dbReference>
<dbReference type="STRING" id="610380.E2BZ90"/>
<proteinExistence type="inferred from homology"/>
<sequence length="158" mass="18077">MSAYRLSVIVTLVMAVAFLMPESGNAQSDGSYALKWSMNVPQRYCGRRLSNALQTVCTGVYNNMFKKNVQQEENKTQQEKSHFVDPGTRRSNMYSELEVSEYPLNYERPSLFISGMGATQFINRYRGSRVRRARGIYEECCLNACTYNELSTYCGPQQ</sequence>
<dbReference type="PhylomeDB" id="E2BZ90"/>
<feature type="domain" description="Insulin-like" evidence="8">
    <location>
        <begin position="42"/>
        <end position="154"/>
    </location>
</feature>
<dbReference type="OMA" id="IVCDGVY"/>
<evidence type="ECO:0000256" key="7">
    <source>
        <dbReference type="SAM" id="SignalP"/>
    </source>
</evidence>
<accession>E2BZ90</accession>
<comment type="subcellular location">
    <subcellularLocation>
        <location evidence="6">Secreted</location>
    </subcellularLocation>
</comment>
<dbReference type="AlphaFoldDB" id="E2BZ90"/>
<dbReference type="Pfam" id="PF00049">
    <property type="entry name" value="Insulin"/>
    <property type="match status" value="1"/>
</dbReference>
<evidence type="ECO:0000256" key="5">
    <source>
        <dbReference type="ARBA" id="ARBA00023157"/>
    </source>
</evidence>
<name>E2BZ90_HARSA</name>
<dbReference type="InterPro" id="IPR022353">
    <property type="entry name" value="Insulin_CS"/>
</dbReference>
<evidence type="ECO:0000313" key="10">
    <source>
        <dbReference type="Proteomes" id="UP000008237"/>
    </source>
</evidence>
<dbReference type="InterPro" id="IPR022352">
    <property type="entry name" value="Ins/IGF/rlx"/>
</dbReference>